<dbReference type="InterPro" id="IPR018333">
    <property type="entry name" value="Squalene_cyclase"/>
</dbReference>
<dbReference type="EMBL" id="JAGKQM010000014">
    <property type="protein sequence ID" value="KAH0883370.1"/>
    <property type="molecule type" value="Genomic_DNA"/>
</dbReference>
<sequence>MRCGNWGICFIYGTWFALSRLAAIDKTYNNCLSTRRGIDFLLSVQNEDGGWGKSYLSCPEQRYIPLEGGGSNLVQTSCAMVGLIHAGQFLTGKWGFSSTETKVREALRLSTYASHKACGSHLILVYLEQIEFKPPLYHFMIWKLPLLFSSLNLPDVISSPPLRTTVSLSEMSSFDVVIVHSAFDALRLGRSAQTIGCRRLHFWTRKTSRSKVNSRESLYSSFMRSLRSLIAEIGDTWVQSGGSQDFIVEVARCTNMQKITEHPFVVRFIPQTTIDEVIENALVINLEKFMLRKFDPLQALPNTNLELPVVVGQFQSVQSLDLKDATVMSQVVIRFMIEP</sequence>
<dbReference type="InterPro" id="IPR008930">
    <property type="entry name" value="Terpenoid_cyclase/PrenylTrfase"/>
</dbReference>
<dbReference type="SUPFAM" id="SSF48239">
    <property type="entry name" value="Terpenoid cyclases/Protein prenyltransferases"/>
    <property type="match status" value="1"/>
</dbReference>
<proteinExistence type="predicted"/>
<comment type="caution">
    <text evidence="4">The sequence shown here is derived from an EMBL/GenBank/DDBJ whole genome shotgun (WGS) entry which is preliminary data.</text>
</comment>
<evidence type="ECO:0000313" key="4">
    <source>
        <dbReference type="EMBL" id="KAH0883370.1"/>
    </source>
</evidence>
<dbReference type="Gene3D" id="1.50.10.20">
    <property type="match status" value="1"/>
</dbReference>
<evidence type="ECO:0000256" key="2">
    <source>
        <dbReference type="SAM" id="SignalP"/>
    </source>
</evidence>
<feature type="chain" id="PRO_5045207039" description="Squalene cyclase C-terminal domain-containing protein" evidence="2">
    <location>
        <begin position="20"/>
        <end position="339"/>
    </location>
</feature>
<evidence type="ECO:0000313" key="5">
    <source>
        <dbReference type="Proteomes" id="UP000824890"/>
    </source>
</evidence>
<dbReference type="Proteomes" id="UP000824890">
    <property type="component" value="Unassembled WGS sequence"/>
</dbReference>
<dbReference type="Pfam" id="PF13243">
    <property type="entry name" value="SQHop_cyclase_C"/>
    <property type="match status" value="1"/>
</dbReference>
<name>A0ABQ7ZT26_BRANA</name>
<evidence type="ECO:0000259" key="3">
    <source>
        <dbReference type="Pfam" id="PF13243"/>
    </source>
</evidence>
<keyword evidence="2" id="KW-0732">Signal</keyword>
<keyword evidence="1" id="KW-0677">Repeat</keyword>
<feature type="domain" description="Squalene cyclase C-terminal" evidence="3">
    <location>
        <begin position="4"/>
        <end position="88"/>
    </location>
</feature>
<dbReference type="PANTHER" id="PTHR11764:SF52">
    <property type="entry name" value="AMYRIN SYNTHASE LUP2-RELATED"/>
    <property type="match status" value="1"/>
</dbReference>
<protein>
    <recommendedName>
        <fullName evidence="3">Squalene cyclase C-terminal domain-containing protein</fullName>
    </recommendedName>
</protein>
<keyword evidence="5" id="KW-1185">Reference proteome</keyword>
<dbReference type="InterPro" id="IPR032696">
    <property type="entry name" value="SQ_cyclase_C"/>
</dbReference>
<gene>
    <name evidence="4" type="ORF">HID58_059466</name>
</gene>
<accession>A0ABQ7ZT26</accession>
<dbReference type="PANTHER" id="PTHR11764">
    <property type="entry name" value="TERPENE CYCLASE/MUTASE FAMILY MEMBER"/>
    <property type="match status" value="1"/>
</dbReference>
<organism evidence="4 5">
    <name type="scientific">Brassica napus</name>
    <name type="common">Rape</name>
    <dbReference type="NCBI Taxonomy" id="3708"/>
    <lineage>
        <taxon>Eukaryota</taxon>
        <taxon>Viridiplantae</taxon>
        <taxon>Streptophyta</taxon>
        <taxon>Embryophyta</taxon>
        <taxon>Tracheophyta</taxon>
        <taxon>Spermatophyta</taxon>
        <taxon>Magnoliopsida</taxon>
        <taxon>eudicotyledons</taxon>
        <taxon>Gunneridae</taxon>
        <taxon>Pentapetalae</taxon>
        <taxon>rosids</taxon>
        <taxon>malvids</taxon>
        <taxon>Brassicales</taxon>
        <taxon>Brassicaceae</taxon>
        <taxon>Brassiceae</taxon>
        <taxon>Brassica</taxon>
    </lineage>
</organism>
<reference evidence="4 5" key="1">
    <citation type="submission" date="2021-05" db="EMBL/GenBank/DDBJ databases">
        <title>Genome Assembly of Synthetic Allotetraploid Brassica napus Reveals Homoeologous Exchanges between Subgenomes.</title>
        <authorList>
            <person name="Davis J.T."/>
        </authorList>
    </citation>
    <scope>NUCLEOTIDE SEQUENCE [LARGE SCALE GENOMIC DNA]</scope>
    <source>
        <strain evidence="5">cv. Da-Ae</strain>
        <tissue evidence="4">Seedling</tissue>
    </source>
</reference>
<evidence type="ECO:0000256" key="1">
    <source>
        <dbReference type="ARBA" id="ARBA00022737"/>
    </source>
</evidence>
<feature type="signal peptide" evidence="2">
    <location>
        <begin position="1"/>
        <end position="19"/>
    </location>
</feature>